<evidence type="ECO:0000259" key="5">
    <source>
        <dbReference type="Pfam" id="PF03468"/>
    </source>
</evidence>
<evidence type="ECO:0000259" key="6">
    <source>
        <dbReference type="Pfam" id="PF03470"/>
    </source>
</evidence>
<evidence type="ECO:0000313" key="8">
    <source>
        <dbReference type="Proteomes" id="UP000823775"/>
    </source>
</evidence>
<feature type="region of interest" description="Disordered" evidence="4">
    <location>
        <begin position="98"/>
        <end position="133"/>
    </location>
</feature>
<feature type="domain" description="Zinc finger-XS" evidence="6">
    <location>
        <begin position="43"/>
        <end position="83"/>
    </location>
</feature>
<comment type="caution">
    <text evidence="7">The sequence shown here is derived from an EMBL/GenBank/DDBJ whole genome shotgun (WGS) entry which is preliminary data.</text>
</comment>
<feature type="compositionally biased region" description="Basic and acidic residues" evidence="4">
    <location>
        <begin position="148"/>
        <end position="164"/>
    </location>
</feature>
<dbReference type="PANTHER" id="PTHR21596:SF23">
    <property type="entry name" value="FACTOR OF DNA METHYLATION 4"/>
    <property type="match status" value="1"/>
</dbReference>
<reference evidence="7 8" key="1">
    <citation type="journal article" date="2021" name="BMC Genomics">
        <title>Datura genome reveals duplications of psychoactive alkaloid biosynthetic genes and high mutation rate following tissue culture.</title>
        <authorList>
            <person name="Rajewski A."/>
            <person name="Carter-House D."/>
            <person name="Stajich J."/>
            <person name="Litt A."/>
        </authorList>
    </citation>
    <scope>NUCLEOTIDE SEQUENCE [LARGE SCALE GENOMIC DNA]</scope>
    <source>
        <strain evidence="7">AR-01</strain>
    </source>
</reference>
<proteinExistence type="predicted"/>
<feature type="coiled-coil region" evidence="3">
    <location>
        <begin position="375"/>
        <end position="550"/>
    </location>
</feature>
<keyword evidence="2" id="KW-0943">RNA-mediated gene silencing</keyword>
<protein>
    <submittedName>
        <fullName evidence="7">Uncharacterized protein</fullName>
    </submittedName>
</protein>
<keyword evidence="8" id="KW-1185">Reference proteome</keyword>
<dbReference type="Pfam" id="PF03470">
    <property type="entry name" value="zf-XS"/>
    <property type="match status" value="1"/>
</dbReference>
<organism evidence="7 8">
    <name type="scientific">Datura stramonium</name>
    <name type="common">Jimsonweed</name>
    <name type="synonym">Common thornapple</name>
    <dbReference type="NCBI Taxonomy" id="4076"/>
    <lineage>
        <taxon>Eukaryota</taxon>
        <taxon>Viridiplantae</taxon>
        <taxon>Streptophyta</taxon>
        <taxon>Embryophyta</taxon>
        <taxon>Tracheophyta</taxon>
        <taxon>Spermatophyta</taxon>
        <taxon>Magnoliopsida</taxon>
        <taxon>eudicotyledons</taxon>
        <taxon>Gunneridae</taxon>
        <taxon>Pentapetalae</taxon>
        <taxon>asterids</taxon>
        <taxon>lamiids</taxon>
        <taxon>Solanales</taxon>
        <taxon>Solanaceae</taxon>
        <taxon>Solanoideae</taxon>
        <taxon>Datureae</taxon>
        <taxon>Datura</taxon>
    </lineage>
</organism>
<keyword evidence="1 3" id="KW-0175">Coiled coil</keyword>
<dbReference type="CDD" id="cd12266">
    <property type="entry name" value="RRM_like_XS"/>
    <property type="match status" value="1"/>
</dbReference>
<feature type="domain" description="XS" evidence="5">
    <location>
        <begin position="200"/>
        <end position="310"/>
    </location>
</feature>
<dbReference type="InterPro" id="IPR038588">
    <property type="entry name" value="XS_domain_sf"/>
</dbReference>
<evidence type="ECO:0000313" key="7">
    <source>
        <dbReference type="EMBL" id="MCD7457546.1"/>
    </source>
</evidence>
<feature type="region of interest" description="Disordered" evidence="4">
    <location>
        <begin position="148"/>
        <end position="184"/>
    </location>
</feature>
<evidence type="ECO:0000256" key="1">
    <source>
        <dbReference type="ARBA" id="ARBA00023054"/>
    </source>
</evidence>
<accession>A0ABS8SF72</accession>
<dbReference type="Gene3D" id="3.30.70.2890">
    <property type="entry name" value="XS domain"/>
    <property type="match status" value="1"/>
</dbReference>
<dbReference type="Proteomes" id="UP000823775">
    <property type="component" value="Unassembled WGS sequence"/>
</dbReference>
<feature type="compositionally biased region" description="Polar residues" evidence="4">
    <location>
        <begin position="109"/>
        <end position="127"/>
    </location>
</feature>
<dbReference type="InterPro" id="IPR005381">
    <property type="entry name" value="Znf-XS_domain"/>
</dbReference>
<dbReference type="EMBL" id="JACEIK010000462">
    <property type="protein sequence ID" value="MCD7457546.1"/>
    <property type="molecule type" value="Genomic_DNA"/>
</dbReference>
<evidence type="ECO:0000256" key="2">
    <source>
        <dbReference type="ARBA" id="ARBA00023158"/>
    </source>
</evidence>
<evidence type="ECO:0000256" key="4">
    <source>
        <dbReference type="SAM" id="MobiDB-lite"/>
    </source>
</evidence>
<dbReference type="PANTHER" id="PTHR21596">
    <property type="entry name" value="RIBONUCLEASE P SUBUNIT P38"/>
    <property type="match status" value="1"/>
</dbReference>
<feature type="non-terminal residue" evidence="7">
    <location>
        <position position="567"/>
    </location>
</feature>
<dbReference type="InterPro" id="IPR045177">
    <property type="entry name" value="FDM1-5/IDN2"/>
</dbReference>
<gene>
    <name evidence="7" type="ORF">HAX54_035385</name>
</gene>
<sequence>MSHRRSGKSGRTNSELEELKYSYYKDLRDEKVKIRRSGKYFKCPYCHDSSKEYDSQELLTHSSRIGRDSKSASFRDKARHLGLFKYLDRYIDADKNISQSSRRRCSEPSGKSSQYAKSNPVEPSQITEKSKGGGNFYLSAARTIEAVDRPVDGAEEPLRREKLNAKNRVVSEPPPRSTEDGLAPQPFLASSKPFISKTKDDPIVFPWMGIVANIPVEYKGGRYVGKSGTNLKKEWIEKGFNPVKVHPLWNFRGHTGYAIVEFKGDWSGFMNVIAFGKAFELDRHGKRDWNSVRCRDDKLYAWIARDEDYYAQSPVGNYLRKNGDLKSVSEIQEEKKRKDSRLLCNLTNELEMKNKECEEMKKKISRTEAFMDNVMSLKEEMVQNYNDEMEMMRDKAFNQLHDVICEHEKSKMQLEARKQQLILQEQEWRKREALNESEKRKLDHQKEMNERAILEQRNADEKMLKLAEDHKREKEQLHNRIIELEAKLDQKQALQLQIERLRGSLEVMRHMNVEGDLEAKKKLESIQEEIKESEEELESLESLNQALIIKERLTNDEVQEARKELIN</sequence>
<dbReference type="InterPro" id="IPR005380">
    <property type="entry name" value="XS_domain"/>
</dbReference>
<evidence type="ECO:0000256" key="3">
    <source>
        <dbReference type="SAM" id="Coils"/>
    </source>
</evidence>
<dbReference type="Pfam" id="PF03468">
    <property type="entry name" value="XS"/>
    <property type="match status" value="1"/>
</dbReference>
<name>A0ABS8SF72_DATST</name>